<dbReference type="RefSeq" id="WP_131834191.1">
    <property type="nucleotide sequence ID" value="NZ_SMFY01000001.1"/>
</dbReference>
<protein>
    <recommendedName>
        <fullName evidence="5">3-phospho-D-glycerate guanylyltransferase</fullName>
        <shortName evidence="5">3PG guanylyltransferase</shortName>
        <ecNumber evidence="5">2.7.7.106</ecNumber>
    </recommendedName>
</protein>
<dbReference type="PANTHER" id="PTHR40392">
    <property type="entry name" value="2-PHOSPHO-L-LACTATE GUANYLYLTRANSFERASE"/>
    <property type="match status" value="1"/>
</dbReference>
<keyword evidence="1 5" id="KW-0808">Transferase</keyword>
<dbReference type="SUPFAM" id="SSF53448">
    <property type="entry name" value="Nucleotide-diphospho-sugar transferases"/>
    <property type="match status" value="1"/>
</dbReference>
<proteinExistence type="inferred from homology"/>
<evidence type="ECO:0000256" key="3">
    <source>
        <dbReference type="ARBA" id="ARBA00022741"/>
    </source>
</evidence>
<dbReference type="GO" id="GO:0005525">
    <property type="term" value="F:GTP binding"/>
    <property type="evidence" value="ECO:0007669"/>
    <property type="project" value="UniProtKB-KW"/>
</dbReference>
<comment type="pathway">
    <text evidence="5">Cofactor biosynthesis; coenzyme F420 biosynthesis.</text>
</comment>
<comment type="catalytic activity">
    <reaction evidence="5">
        <text>(2R)-3-phosphoglycerate + GTP + H(+) = 3-[(R)-glyceryl]-diphospho-5'-guanosine + diphosphate</text>
        <dbReference type="Rhea" id="RHEA:63440"/>
        <dbReference type="ChEBI" id="CHEBI:15378"/>
        <dbReference type="ChEBI" id="CHEBI:33019"/>
        <dbReference type="ChEBI" id="CHEBI:37565"/>
        <dbReference type="ChEBI" id="CHEBI:58272"/>
        <dbReference type="ChEBI" id="CHEBI:147306"/>
        <dbReference type="EC" id="2.7.7.106"/>
    </reaction>
</comment>
<comment type="caution">
    <text evidence="6">The sequence shown here is derived from an EMBL/GenBank/DDBJ whole genome shotgun (WGS) entry which is preliminary data.</text>
</comment>
<evidence type="ECO:0000313" key="7">
    <source>
        <dbReference type="Proteomes" id="UP000295030"/>
    </source>
</evidence>
<keyword evidence="2 5" id="KW-0548">Nucleotidyltransferase</keyword>
<evidence type="ECO:0000256" key="4">
    <source>
        <dbReference type="ARBA" id="ARBA00023134"/>
    </source>
</evidence>
<dbReference type="EMBL" id="SMFY01000001">
    <property type="protein sequence ID" value="TCK30922.1"/>
    <property type="molecule type" value="Genomic_DNA"/>
</dbReference>
<dbReference type="GO" id="GO:0052645">
    <property type="term" value="P:F420-0 metabolic process"/>
    <property type="evidence" value="ECO:0007669"/>
    <property type="project" value="UniProtKB-UniRule"/>
</dbReference>
<evidence type="ECO:0000256" key="2">
    <source>
        <dbReference type="ARBA" id="ARBA00022695"/>
    </source>
</evidence>
<evidence type="ECO:0000256" key="1">
    <source>
        <dbReference type="ARBA" id="ARBA00022679"/>
    </source>
</evidence>
<dbReference type="OrthoDB" id="6334386at2"/>
<dbReference type="AlphaFoldDB" id="A0A4R1IHD5"/>
<dbReference type="PANTHER" id="PTHR40392:SF1">
    <property type="entry name" value="2-PHOSPHO-L-LACTATE GUANYLYLTRANSFERASE"/>
    <property type="match status" value="1"/>
</dbReference>
<keyword evidence="7" id="KW-1185">Reference proteome</keyword>
<name>A0A4R1IHD5_ANCAQ</name>
<keyword evidence="4 5" id="KW-0342">GTP-binding</keyword>
<dbReference type="Proteomes" id="UP000295030">
    <property type="component" value="Unassembled WGS sequence"/>
</dbReference>
<dbReference type="UniPathway" id="UPA00071"/>
<organism evidence="6 7">
    <name type="scientific">Ancylobacter aquaticus</name>
    <dbReference type="NCBI Taxonomy" id="100"/>
    <lineage>
        <taxon>Bacteria</taxon>
        <taxon>Pseudomonadati</taxon>
        <taxon>Pseudomonadota</taxon>
        <taxon>Alphaproteobacteria</taxon>
        <taxon>Hyphomicrobiales</taxon>
        <taxon>Xanthobacteraceae</taxon>
        <taxon>Ancylobacter</taxon>
    </lineage>
</organism>
<dbReference type="InterPro" id="IPR002835">
    <property type="entry name" value="CofC"/>
</dbReference>
<comment type="similarity">
    <text evidence="5">Belongs to the CofC family.</text>
</comment>
<dbReference type="HAMAP" id="MF_02114">
    <property type="entry name" value="CofC"/>
    <property type="match status" value="1"/>
</dbReference>
<accession>A0A4R1IHD5</accession>
<dbReference type="NCBIfam" id="TIGR03552">
    <property type="entry name" value="F420_cofC"/>
    <property type="match status" value="1"/>
</dbReference>
<comment type="function">
    <text evidence="5">Guanylyltransferase that catalyzes the activation of (2R)-3-phosphoglycerate (3PG) as 3-[(R)-glyceryl]-diphospho-5'-guanosine, via the condensation of 3PG with GTP. It is involved in the biosynthesis of a derivative of the hydride carrier cofactor coenzyme F420, 3PG-F420.</text>
</comment>
<evidence type="ECO:0000256" key="5">
    <source>
        <dbReference type="HAMAP-Rule" id="MF_02114"/>
    </source>
</evidence>
<keyword evidence="3 5" id="KW-0547">Nucleotide-binding</keyword>
<reference evidence="6 7" key="1">
    <citation type="submission" date="2019-03" db="EMBL/GenBank/DDBJ databases">
        <title>Genomic Encyclopedia of Type Strains, Phase IV (KMG-IV): sequencing the most valuable type-strain genomes for metagenomic binning, comparative biology and taxonomic classification.</title>
        <authorList>
            <person name="Goeker M."/>
        </authorList>
    </citation>
    <scope>NUCLEOTIDE SEQUENCE [LARGE SCALE GENOMIC DNA]</scope>
    <source>
        <strain evidence="6 7">DSM 101</strain>
    </source>
</reference>
<dbReference type="EC" id="2.7.7.106" evidence="5"/>
<dbReference type="Pfam" id="PF01983">
    <property type="entry name" value="CofC"/>
    <property type="match status" value="1"/>
</dbReference>
<evidence type="ECO:0000313" key="6">
    <source>
        <dbReference type="EMBL" id="TCK30922.1"/>
    </source>
</evidence>
<dbReference type="Gene3D" id="3.90.550.10">
    <property type="entry name" value="Spore Coat Polysaccharide Biosynthesis Protein SpsA, Chain A"/>
    <property type="match status" value="1"/>
</dbReference>
<gene>
    <name evidence="5" type="primary">fbiD</name>
    <name evidence="6" type="ORF">EV667_1026</name>
</gene>
<dbReference type="GO" id="GO:0043814">
    <property type="term" value="F:phospholactate guanylyltransferase activity"/>
    <property type="evidence" value="ECO:0007669"/>
    <property type="project" value="InterPro"/>
</dbReference>
<dbReference type="InterPro" id="IPR029044">
    <property type="entry name" value="Nucleotide-diphossugar_trans"/>
</dbReference>
<sequence>MSGARGGIWAVVPVKDFALAKQRLAGAFTPAFRQELARAMLCDVLGALREARELAGFAVITADPQAGRLAQEFGGRWLMEREVSGLNAAVTQAAAVLDAEGAAGMLVLPGDVPAVTPREIEALLAGHGTSRAISLIAAEDRDGTNALLVSPPQAMSPAFGPGSFARHRAGAEALGIVPTLQEPARFPGFAHDIDTPEAVCRFKGLRPSSNTGRLLASLQCS</sequence>